<dbReference type="Pfam" id="PF07676">
    <property type="entry name" value="PD40"/>
    <property type="match status" value="2"/>
</dbReference>
<evidence type="ECO:0000259" key="3">
    <source>
        <dbReference type="Pfam" id="PF00326"/>
    </source>
</evidence>
<evidence type="ECO:0000313" key="6">
    <source>
        <dbReference type="Proteomes" id="UP000326354"/>
    </source>
</evidence>
<name>A0A5S9F5L8_UABAM</name>
<dbReference type="Proteomes" id="UP000326354">
    <property type="component" value="Chromosome"/>
</dbReference>
<dbReference type="Gene3D" id="2.120.10.30">
    <property type="entry name" value="TolB, C-terminal domain"/>
    <property type="match status" value="2"/>
</dbReference>
<dbReference type="SUPFAM" id="SSF82171">
    <property type="entry name" value="DPP6 N-terminal domain-like"/>
    <property type="match status" value="1"/>
</dbReference>
<proteinExistence type="predicted"/>
<dbReference type="InterPro" id="IPR011659">
    <property type="entry name" value="WD40"/>
</dbReference>
<feature type="domain" description="Dipeptidylpeptidase IV N-terminal" evidence="4">
    <location>
        <begin position="187"/>
        <end position="272"/>
    </location>
</feature>
<dbReference type="Gene3D" id="3.40.50.1820">
    <property type="entry name" value="alpha/beta hydrolase"/>
    <property type="match status" value="1"/>
</dbReference>
<dbReference type="SUPFAM" id="SSF53474">
    <property type="entry name" value="alpha/beta-Hydrolases"/>
    <property type="match status" value="1"/>
</dbReference>
<keyword evidence="2" id="KW-0645">Protease</keyword>
<keyword evidence="1 5" id="KW-0378">Hydrolase</keyword>
<evidence type="ECO:0000313" key="5">
    <source>
        <dbReference type="EMBL" id="BBM85749.1"/>
    </source>
</evidence>
<keyword evidence="6" id="KW-1185">Reference proteome</keyword>
<dbReference type="PANTHER" id="PTHR42776:SF27">
    <property type="entry name" value="DIPEPTIDYL PEPTIDASE FAMILY MEMBER 6"/>
    <property type="match status" value="1"/>
</dbReference>
<gene>
    <name evidence="5" type="ORF">UABAM_04127</name>
</gene>
<reference evidence="5 6" key="1">
    <citation type="submission" date="2019-08" db="EMBL/GenBank/DDBJ databases">
        <title>Complete genome sequence of Candidatus Uab amorphum.</title>
        <authorList>
            <person name="Shiratori T."/>
            <person name="Suzuki S."/>
            <person name="Kakizawa Y."/>
            <person name="Ishida K."/>
        </authorList>
    </citation>
    <scope>NUCLEOTIDE SEQUENCE [LARGE SCALE GENOMIC DNA]</scope>
    <source>
        <strain evidence="5 6">SRT547</strain>
    </source>
</reference>
<dbReference type="Pfam" id="PF00930">
    <property type="entry name" value="DPPIV_N"/>
    <property type="match status" value="1"/>
</dbReference>
<evidence type="ECO:0000256" key="2">
    <source>
        <dbReference type="ARBA" id="ARBA00022825"/>
    </source>
</evidence>
<accession>A0A5S9F5L8</accession>
<dbReference type="OrthoDB" id="269409at2"/>
<feature type="domain" description="Peptidase S9 prolyl oligopeptidase catalytic" evidence="3">
    <location>
        <begin position="451"/>
        <end position="658"/>
    </location>
</feature>
<dbReference type="EMBL" id="AP019860">
    <property type="protein sequence ID" value="BBM85749.1"/>
    <property type="molecule type" value="Genomic_DNA"/>
</dbReference>
<dbReference type="GO" id="GO:0004252">
    <property type="term" value="F:serine-type endopeptidase activity"/>
    <property type="evidence" value="ECO:0007669"/>
    <property type="project" value="TreeGrafter"/>
</dbReference>
<evidence type="ECO:0000259" key="4">
    <source>
        <dbReference type="Pfam" id="PF00930"/>
    </source>
</evidence>
<organism evidence="5 6">
    <name type="scientific">Uabimicrobium amorphum</name>
    <dbReference type="NCBI Taxonomy" id="2596890"/>
    <lineage>
        <taxon>Bacteria</taxon>
        <taxon>Pseudomonadati</taxon>
        <taxon>Planctomycetota</taxon>
        <taxon>Candidatus Uabimicrobiia</taxon>
        <taxon>Candidatus Uabimicrobiales</taxon>
        <taxon>Candidatus Uabimicrobiaceae</taxon>
        <taxon>Candidatus Uabimicrobium</taxon>
    </lineage>
</organism>
<dbReference type="InterPro" id="IPR011042">
    <property type="entry name" value="6-blade_b-propeller_TolB-like"/>
</dbReference>
<dbReference type="InterPro" id="IPR029058">
    <property type="entry name" value="AB_hydrolase_fold"/>
</dbReference>
<dbReference type="GO" id="GO:0006508">
    <property type="term" value="P:proteolysis"/>
    <property type="evidence" value="ECO:0007669"/>
    <property type="project" value="InterPro"/>
</dbReference>
<protein>
    <submittedName>
        <fullName evidence="5">Acyl-peptide hydrolase</fullName>
    </submittedName>
</protein>
<keyword evidence="2" id="KW-0720">Serine protease</keyword>
<dbReference type="KEGG" id="uam:UABAM_04127"/>
<dbReference type="Pfam" id="PF00326">
    <property type="entry name" value="Peptidase_S9"/>
    <property type="match status" value="1"/>
</dbReference>
<evidence type="ECO:0000256" key="1">
    <source>
        <dbReference type="ARBA" id="ARBA00022801"/>
    </source>
</evidence>
<dbReference type="PANTHER" id="PTHR42776">
    <property type="entry name" value="SERINE PEPTIDASE S9 FAMILY MEMBER"/>
    <property type="match status" value="1"/>
</dbReference>
<dbReference type="RefSeq" id="WP_151969839.1">
    <property type="nucleotide sequence ID" value="NZ_AP019860.1"/>
</dbReference>
<dbReference type="InterPro" id="IPR002469">
    <property type="entry name" value="Peptidase_S9B_N"/>
</dbReference>
<dbReference type="AlphaFoldDB" id="A0A5S9F5L8"/>
<sequence length="660" mass="74582">MKKIYCVLWLLSLTCLYTESNNTLQLMDVFELEYASDPQVSPDGKTVVYTRNSMDVMNDRKVTQIWIVDIVSKKHRPLLPEHTHSPRWSPDGTRILYTAKHNTSTQLYLYWLEDKLSHKITHVSSSPHGACWSADGKHIAFLMFVKKPKKSFVQLPAKPQGAKWAKPPIFVDALRYRFDGGRYKTPGNQQIFVVPATGGTARQLTTEKYDHQGPLAWKNTHIIYTCNSTPEEPLHSNIYQIDIKSGKSQQLTSRMGPDHGPLVSSSGQIAYLGFDDKYKGYQTTNLYLLSPAKNLTAKFDRSVNKALWSHDGKGIYFSYTDLGQTKINYIDIHSGEMTVVAKNVGGLALGRPYARGDFSVGQKTVAYTLARSDRPADLAAIYQNEQHTLTSLNEDLLGHKQLGSVEEFWFASSHDKRKIHGWVIKPPQFDASKKYPLILEIHGGPFASYGPHFAAELQLYAAAGYVTVYINPRGSTSYGNEFANLIHHNYPSQDYDDLMSGVDHVIKQGYVDEKNLFVTGGSGGGVLSAWIVGKTNRFRAAVVAKPVINWYSFVLTADAYDYFCKYWFPGFPWEHPEHYLKRSPLSLVGNVTTPTMLLTGERDYRTPISETEQFYQALRLRKVECAMVRIPEASHGIAATPSYLMSKVAYILAWFDKYRD</sequence>
<dbReference type="InterPro" id="IPR001375">
    <property type="entry name" value="Peptidase_S9_cat"/>
</dbReference>